<dbReference type="AlphaFoldDB" id="A0A371Z061"/>
<dbReference type="InterPro" id="IPR016064">
    <property type="entry name" value="NAD/diacylglycerol_kinase_sf"/>
</dbReference>
<name>A0A371Z061_9PROT</name>
<sequence length="297" mass="31291">MIFIVVNPHAGGHRLERVAHLAQYLRQAGLHVEIGHTQYSGHATMLARMAARTPGCTHIVAAGGDGTIAEVAQGMAGADIVLAILPLGTANVLARELGLPFDVARVARIITAGGSRRVWPGRLRSSAGEGLFVQMVGVGFDAHVVHHVSLRLKRAVGRMAYVASMLGALRQYRFPPMTVTVDGAAYEAASVIVSKGALYAGKYVLAPQSMQAERLFSVVLFHSAGIGATVRAGLALLRGNLGRLRDVTIVQARVIEISSPAALPVQGDGDARGFTPVRIDIADHPLRIAVATDRSGI</sequence>
<keyword evidence="3" id="KW-0808">Transferase</keyword>
<accession>A0A371Z061</accession>
<keyword evidence="6 13" id="KW-0418">Kinase</keyword>
<dbReference type="NCBIfam" id="TIGR00147">
    <property type="entry name" value="YegS/Rv2252/BmrU family lipid kinase"/>
    <property type="match status" value="1"/>
</dbReference>
<evidence type="ECO:0000256" key="1">
    <source>
        <dbReference type="ARBA" id="ARBA00001946"/>
    </source>
</evidence>
<dbReference type="InterPro" id="IPR005218">
    <property type="entry name" value="Diacylglycerol/lipid_kinase"/>
</dbReference>
<evidence type="ECO:0000256" key="2">
    <source>
        <dbReference type="ARBA" id="ARBA00022516"/>
    </source>
</evidence>
<evidence type="ECO:0000313" key="13">
    <source>
        <dbReference type="EMBL" id="RFD19885.1"/>
    </source>
</evidence>
<dbReference type="PANTHER" id="PTHR12358:SF106">
    <property type="entry name" value="LIPID KINASE YEGS"/>
    <property type="match status" value="1"/>
</dbReference>
<evidence type="ECO:0000256" key="4">
    <source>
        <dbReference type="ARBA" id="ARBA00022723"/>
    </source>
</evidence>
<keyword evidence="14" id="KW-1185">Reference proteome</keyword>
<keyword evidence="2" id="KW-0444">Lipid biosynthesis</keyword>
<dbReference type="InterPro" id="IPR050187">
    <property type="entry name" value="Lipid_Phosphate_FormReg"/>
</dbReference>
<reference evidence="13 14" key="1">
    <citation type="submission" date="2018-08" db="EMBL/GenBank/DDBJ databases">
        <title>Komagataeibacter sp. AV 382.</title>
        <authorList>
            <person name="Skraban J."/>
            <person name="Trcek J."/>
        </authorList>
    </citation>
    <scope>NUCLEOTIDE SEQUENCE [LARGE SCALE GENOMIC DNA]</scope>
    <source>
        <strain evidence="13 14">AV 382</strain>
    </source>
</reference>
<dbReference type="PROSITE" id="PS50146">
    <property type="entry name" value="DAGK"/>
    <property type="match status" value="1"/>
</dbReference>
<dbReference type="InterPro" id="IPR017438">
    <property type="entry name" value="ATP-NAD_kinase_N"/>
</dbReference>
<dbReference type="InterPro" id="IPR001206">
    <property type="entry name" value="Diacylglycerol_kinase_cat_dom"/>
</dbReference>
<dbReference type="Pfam" id="PF00781">
    <property type="entry name" value="DAGK_cat"/>
    <property type="match status" value="1"/>
</dbReference>
<keyword evidence="4" id="KW-0479">Metal-binding</keyword>
<evidence type="ECO:0000256" key="11">
    <source>
        <dbReference type="ARBA" id="ARBA00023264"/>
    </source>
</evidence>
<dbReference type="Proteomes" id="UP000262371">
    <property type="component" value="Unassembled WGS sequence"/>
</dbReference>
<comment type="cofactor">
    <cofactor evidence="1">
        <name>Mg(2+)</name>
        <dbReference type="ChEBI" id="CHEBI:18420"/>
    </cofactor>
</comment>
<evidence type="ECO:0000256" key="6">
    <source>
        <dbReference type="ARBA" id="ARBA00022777"/>
    </source>
</evidence>
<keyword evidence="11" id="KW-1208">Phospholipid metabolism</keyword>
<dbReference type="GO" id="GO:0005524">
    <property type="term" value="F:ATP binding"/>
    <property type="evidence" value="ECO:0007669"/>
    <property type="project" value="UniProtKB-KW"/>
</dbReference>
<dbReference type="EMBL" id="QUWV01000070">
    <property type="protein sequence ID" value="RFD19885.1"/>
    <property type="molecule type" value="Genomic_DNA"/>
</dbReference>
<dbReference type="Pfam" id="PF19279">
    <property type="entry name" value="YegS_C"/>
    <property type="match status" value="1"/>
</dbReference>
<dbReference type="InterPro" id="IPR045540">
    <property type="entry name" value="YegS/DAGK_C"/>
</dbReference>
<dbReference type="SUPFAM" id="SSF111331">
    <property type="entry name" value="NAD kinase/diacylglycerol kinase-like"/>
    <property type="match status" value="1"/>
</dbReference>
<evidence type="ECO:0000256" key="3">
    <source>
        <dbReference type="ARBA" id="ARBA00022679"/>
    </source>
</evidence>
<dbReference type="PANTHER" id="PTHR12358">
    <property type="entry name" value="SPHINGOSINE KINASE"/>
    <property type="match status" value="1"/>
</dbReference>
<keyword evidence="5" id="KW-0547">Nucleotide-binding</keyword>
<dbReference type="GO" id="GO:0046872">
    <property type="term" value="F:metal ion binding"/>
    <property type="evidence" value="ECO:0007669"/>
    <property type="project" value="UniProtKB-KW"/>
</dbReference>
<evidence type="ECO:0000256" key="10">
    <source>
        <dbReference type="ARBA" id="ARBA00023209"/>
    </source>
</evidence>
<comment type="caution">
    <text evidence="13">The sequence shown here is derived from an EMBL/GenBank/DDBJ whole genome shotgun (WGS) entry which is preliminary data.</text>
</comment>
<evidence type="ECO:0000256" key="9">
    <source>
        <dbReference type="ARBA" id="ARBA00023098"/>
    </source>
</evidence>
<keyword evidence="8" id="KW-0460">Magnesium</keyword>
<dbReference type="SMART" id="SM00046">
    <property type="entry name" value="DAGKc"/>
    <property type="match status" value="1"/>
</dbReference>
<keyword evidence="10" id="KW-0594">Phospholipid biosynthesis</keyword>
<feature type="domain" description="DAGKc" evidence="12">
    <location>
        <begin position="1"/>
        <end position="128"/>
    </location>
</feature>
<dbReference type="GO" id="GO:0005886">
    <property type="term" value="C:plasma membrane"/>
    <property type="evidence" value="ECO:0007669"/>
    <property type="project" value="TreeGrafter"/>
</dbReference>
<organism evidence="13 14">
    <name type="scientific">Komagataeibacter melaceti</name>
    <dbReference type="NCBI Taxonomy" id="2766577"/>
    <lineage>
        <taxon>Bacteria</taxon>
        <taxon>Pseudomonadati</taxon>
        <taxon>Pseudomonadota</taxon>
        <taxon>Alphaproteobacteria</taxon>
        <taxon>Acetobacterales</taxon>
        <taxon>Acetobacteraceae</taxon>
        <taxon>Komagataeibacter</taxon>
    </lineage>
</organism>
<keyword evidence="9" id="KW-0443">Lipid metabolism</keyword>
<dbReference type="OrthoDB" id="9815110at2"/>
<proteinExistence type="predicted"/>
<gene>
    <name evidence="13" type="ORF">DY926_08900</name>
</gene>
<evidence type="ECO:0000256" key="8">
    <source>
        <dbReference type="ARBA" id="ARBA00022842"/>
    </source>
</evidence>
<dbReference type="GO" id="GO:0016301">
    <property type="term" value="F:kinase activity"/>
    <property type="evidence" value="ECO:0007669"/>
    <property type="project" value="UniProtKB-KW"/>
</dbReference>
<evidence type="ECO:0000259" key="12">
    <source>
        <dbReference type="PROSITE" id="PS50146"/>
    </source>
</evidence>
<dbReference type="Gene3D" id="2.60.200.40">
    <property type="match status" value="1"/>
</dbReference>
<dbReference type="Gene3D" id="3.40.50.10330">
    <property type="entry name" value="Probable inorganic polyphosphate/atp-NAD kinase, domain 1"/>
    <property type="match status" value="1"/>
</dbReference>
<keyword evidence="7" id="KW-0067">ATP-binding</keyword>
<evidence type="ECO:0000256" key="5">
    <source>
        <dbReference type="ARBA" id="ARBA00022741"/>
    </source>
</evidence>
<evidence type="ECO:0000256" key="7">
    <source>
        <dbReference type="ARBA" id="ARBA00022840"/>
    </source>
</evidence>
<dbReference type="RefSeq" id="WP_116703038.1">
    <property type="nucleotide sequence ID" value="NZ_QUWV01000070.1"/>
</dbReference>
<protein>
    <submittedName>
        <fullName evidence="13">YegS/Rv2252/BmrU family lipid kinase</fullName>
    </submittedName>
</protein>
<dbReference type="GO" id="GO:0008654">
    <property type="term" value="P:phospholipid biosynthetic process"/>
    <property type="evidence" value="ECO:0007669"/>
    <property type="project" value="UniProtKB-KW"/>
</dbReference>
<evidence type="ECO:0000313" key="14">
    <source>
        <dbReference type="Proteomes" id="UP000262371"/>
    </source>
</evidence>